<protein>
    <submittedName>
        <fullName evidence="6">Leucine-rich repeat (LRR) protein</fullName>
    </submittedName>
</protein>
<dbReference type="InterPro" id="IPR032171">
    <property type="entry name" value="COR-A"/>
</dbReference>
<dbReference type="AlphaFoldDB" id="A0A1T4XYU4"/>
<keyword evidence="1" id="KW-0433">Leucine-rich repeat</keyword>
<dbReference type="Pfam" id="PF08477">
    <property type="entry name" value="Roc"/>
    <property type="match status" value="1"/>
</dbReference>
<accession>A0A1T4XYU4</accession>
<evidence type="ECO:0000256" key="1">
    <source>
        <dbReference type="ARBA" id="ARBA00022614"/>
    </source>
</evidence>
<dbReference type="PANTHER" id="PTHR46652">
    <property type="entry name" value="LEUCINE-RICH REPEAT AND IQ DOMAIN-CONTAINING PROTEIN 1-RELATED"/>
    <property type="match status" value="1"/>
</dbReference>
<dbReference type="SUPFAM" id="SSF52058">
    <property type="entry name" value="L domain-like"/>
    <property type="match status" value="2"/>
</dbReference>
<organism evidence="6 7">
    <name type="scientific">Prosthecobacter debontii</name>
    <dbReference type="NCBI Taxonomy" id="48467"/>
    <lineage>
        <taxon>Bacteria</taxon>
        <taxon>Pseudomonadati</taxon>
        <taxon>Verrucomicrobiota</taxon>
        <taxon>Verrucomicrobiia</taxon>
        <taxon>Verrucomicrobiales</taxon>
        <taxon>Verrucomicrobiaceae</taxon>
        <taxon>Prosthecobacter</taxon>
    </lineage>
</organism>
<dbReference type="SUPFAM" id="SSF52200">
    <property type="entry name" value="Toll/Interleukin receptor TIR domain"/>
    <property type="match status" value="1"/>
</dbReference>
<dbReference type="STRING" id="48467.SAMN02745166_02182"/>
<evidence type="ECO:0000256" key="3">
    <source>
        <dbReference type="SAM" id="MobiDB-lite"/>
    </source>
</evidence>
<feature type="domain" description="COR" evidence="5">
    <location>
        <begin position="747"/>
        <end position="878"/>
    </location>
</feature>
<dbReference type="OrthoDB" id="243056at2"/>
<evidence type="ECO:0000313" key="7">
    <source>
        <dbReference type="Proteomes" id="UP000190774"/>
    </source>
</evidence>
<dbReference type="InterPro" id="IPR000157">
    <property type="entry name" value="TIR_dom"/>
</dbReference>
<dbReference type="InterPro" id="IPR001611">
    <property type="entry name" value="Leu-rich_rpt"/>
</dbReference>
<dbReference type="Gene3D" id="3.40.50.300">
    <property type="entry name" value="P-loop containing nucleotide triphosphate hydrolases"/>
    <property type="match status" value="1"/>
</dbReference>
<feature type="region of interest" description="Disordered" evidence="3">
    <location>
        <begin position="552"/>
        <end position="578"/>
    </location>
</feature>
<dbReference type="InterPro" id="IPR027417">
    <property type="entry name" value="P-loop_NTPase"/>
</dbReference>
<dbReference type="InterPro" id="IPR032675">
    <property type="entry name" value="LRR_dom_sf"/>
</dbReference>
<evidence type="ECO:0000259" key="5">
    <source>
        <dbReference type="Pfam" id="PF16095"/>
    </source>
</evidence>
<sequence>MASHPEGLSIARQRIAEEKEKRTGFLDLGMLGLKEWPEELWELGHLTGLNLGSGWPDNNGQWIYLGDELEENQLPDKGINWLHIPNLKRLFYCRDYLRGYAWQDISHLQVLTKLEELDFCGCNVRSLEPLSKLKLLKKLRCGSNPWADATPLEQLQSLEALDCCATNLTSLEPISKLVNLKELNISSIDLLDIRPIAQNNNLESIDFYETSITTGLEPLECLLNLRHINCGGSGITDLGPIRNLSRLVKLVCSKNPINSLEPISDLINLLELECYSINVTNLDALNGLEYLERLDCSYTKISDLAALVGLDSLSHLDCSYTKICDLSVMSALHSLQNLNCSNTKVSKLEPLCGLSYLHSLNCSNTQISNLDALSSLKSLRLLNCEKTGVDDLLPLVGLECLESINISRTNVSDLKPLTMLLGLKSIVASFVPIHSIPSEIIWSPVIQHLILYVTCIQSVPREVLSPNSYTSCLESLRAHFQDLEAGEALLPDVKVMVLGNGRIGKTQICNRLRGLPFEAESDSTHGITVTTTPLKWGGHSCPPCLPASVADGLAHPPSETSGQECPRSSQEAQAAKSRSECPPHLLRLWDFGGQDIYHGTHALFMRSRALFLLVWTPDSENSETHVHKGMTFRNQPLPYWLAYIRHLAGVQSPVLVIQNQCDAPADERLRPPVEDTLLQPFDLKKMLHYSAYNRRGHAALEEALQDAIEHLRQTQGHAVIGKGRLAVKQHIEALQKADAEIPEVALKKNRTIARMHFQQICDTCQGVSSPDHLLDYLHQTGIVFYQKGLFDDQIILDQAWALEAVYAVFNREKCYKTLKQIRGRFTRSLLESLVWQQHSEEEQKLFLTMMKSCGICFVHRRGDQQRGIETEYIAPDLLPEYAEVEDEVAAQWDSTAVCDEVQMEVGFLHAGLMRGLLSRIGSEAGMTAVYWKDGVCLYEKKTRSHARIEQRPVNRSDASPCSGIIHLRAYGGNSLQLLEMLTPWFWDEVKRAGCQTDGILTTEHPLNLLAKDKRLTLKGGSEVVDEEAEIDTPPVEMKPDFTSPPRTQTTYGVSYAWNDASQEIVNQLCDQAVAEHGVKILRDVTGMGLGESISKFMRTLTQQDRVFVILSAKYLQSPFCMYELWQIWINCRADDEAFRRCVRVYRLPDAAMMSPIERARCAKYWRDQFKELDDLVRVEGADLLGELDFKRYKLMQDFANRVGDILAVIADMLLPQDFSQLEQHGFGDAERESGE</sequence>
<dbReference type="Pfam" id="PF13676">
    <property type="entry name" value="TIR_2"/>
    <property type="match status" value="1"/>
</dbReference>
<dbReference type="InterPro" id="IPR050836">
    <property type="entry name" value="SDS22/Internalin_LRR"/>
</dbReference>
<evidence type="ECO:0000313" key="6">
    <source>
        <dbReference type="EMBL" id="SKA94563.1"/>
    </source>
</evidence>
<feature type="compositionally biased region" description="Polar residues" evidence="3">
    <location>
        <begin position="558"/>
        <end position="572"/>
    </location>
</feature>
<dbReference type="EMBL" id="FUYE01000006">
    <property type="protein sequence ID" value="SKA94563.1"/>
    <property type="molecule type" value="Genomic_DNA"/>
</dbReference>
<dbReference type="Gene3D" id="3.40.50.10140">
    <property type="entry name" value="Toll/interleukin-1 receptor homology (TIR) domain"/>
    <property type="match status" value="1"/>
</dbReference>
<dbReference type="Pfam" id="PF16095">
    <property type="entry name" value="COR-A"/>
    <property type="match status" value="1"/>
</dbReference>
<dbReference type="PROSITE" id="PS51450">
    <property type="entry name" value="LRR"/>
    <property type="match status" value="1"/>
</dbReference>
<proteinExistence type="predicted"/>
<evidence type="ECO:0000256" key="2">
    <source>
        <dbReference type="ARBA" id="ARBA00022737"/>
    </source>
</evidence>
<dbReference type="Proteomes" id="UP000190774">
    <property type="component" value="Unassembled WGS sequence"/>
</dbReference>
<keyword evidence="2" id="KW-0677">Repeat</keyword>
<feature type="region of interest" description="Disordered" evidence="3">
    <location>
        <begin position="1026"/>
        <end position="1046"/>
    </location>
</feature>
<gene>
    <name evidence="6" type="ORF">SAMN02745166_02182</name>
</gene>
<feature type="domain" description="TIR" evidence="4">
    <location>
        <begin position="1053"/>
        <end position="1148"/>
    </location>
</feature>
<dbReference type="GO" id="GO:0007165">
    <property type="term" value="P:signal transduction"/>
    <property type="evidence" value="ECO:0007669"/>
    <property type="project" value="InterPro"/>
</dbReference>
<reference evidence="7" key="1">
    <citation type="submission" date="2017-02" db="EMBL/GenBank/DDBJ databases">
        <authorList>
            <person name="Varghese N."/>
            <person name="Submissions S."/>
        </authorList>
    </citation>
    <scope>NUCLEOTIDE SEQUENCE [LARGE SCALE GENOMIC DNA]</scope>
    <source>
        <strain evidence="7">ATCC 700200</strain>
    </source>
</reference>
<dbReference type="Gene3D" id="3.80.10.10">
    <property type="entry name" value="Ribonuclease Inhibitor"/>
    <property type="match status" value="3"/>
</dbReference>
<keyword evidence="7" id="KW-1185">Reference proteome</keyword>
<name>A0A1T4XYU4_9BACT</name>
<dbReference type="InterPro" id="IPR035897">
    <property type="entry name" value="Toll_tir_struct_dom_sf"/>
</dbReference>
<dbReference type="SUPFAM" id="SSF52540">
    <property type="entry name" value="P-loop containing nucleoside triphosphate hydrolases"/>
    <property type="match status" value="1"/>
</dbReference>
<dbReference type="PANTHER" id="PTHR46652:SF3">
    <property type="entry name" value="LEUCINE-RICH REPEAT-CONTAINING PROTEIN 9"/>
    <property type="match status" value="1"/>
</dbReference>
<evidence type="ECO:0000259" key="4">
    <source>
        <dbReference type="Pfam" id="PF13676"/>
    </source>
</evidence>